<evidence type="ECO:0000313" key="1">
    <source>
        <dbReference type="EMBL" id="SEK95085.1"/>
    </source>
</evidence>
<protein>
    <submittedName>
        <fullName evidence="1">Uncharacterized protein</fullName>
    </submittedName>
</protein>
<dbReference type="Proteomes" id="UP000199120">
    <property type="component" value="Unassembled WGS sequence"/>
</dbReference>
<accession>A0A1H7L9C5</accession>
<dbReference type="AlphaFoldDB" id="A0A1H7L9C5"/>
<proteinExistence type="predicted"/>
<keyword evidence="2" id="KW-1185">Reference proteome</keyword>
<gene>
    <name evidence="1" type="ORF">SAMN05192542_104226</name>
</gene>
<organism evidence="1 2">
    <name type="scientific">Paraburkholderia caballeronis</name>
    <dbReference type="NCBI Taxonomy" id="416943"/>
    <lineage>
        <taxon>Bacteria</taxon>
        <taxon>Pseudomonadati</taxon>
        <taxon>Pseudomonadota</taxon>
        <taxon>Betaproteobacteria</taxon>
        <taxon>Burkholderiales</taxon>
        <taxon>Burkholderiaceae</taxon>
        <taxon>Paraburkholderia</taxon>
    </lineage>
</organism>
<dbReference type="EMBL" id="FOAJ01000004">
    <property type="protein sequence ID" value="SEK95085.1"/>
    <property type="molecule type" value="Genomic_DNA"/>
</dbReference>
<reference evidence="2" key="1">
    <citation type="submission" date="2016-10" db="EMBL/GenBank/DDBJ databases">
        <authorList>
            <person name="Varghese N."/>
            <person name="Submissions S."/>
        </authorList>
    </citation>
    <scope>NUCLEOTIDE SEQUENCE [LARGE SCALE GENOMIC DNA]</scope>
    <source>
        <strain evidence="2">LMG 26416</strain>
    </source>
</reference>
<name>A0A1H7L9C5_9BURK</name>
<sequence length="287" mass="32660">MRVTSTSFRWRKKFCIPRLKKADREIGPALIRRFRTVRVLEHATFAHSFDTTVETRKRTCSVMLPTGPSRRFPRRILHSETRMTSSSTITIDGYSIADTVNHQDTTNTYAEIAGTVVSFLIDCGMKDADVNPSHLSLAFEYAYEPLPRFWRDFDLATVMDAISARFPDWRSAAQARTQAPAEVLREVEGILYMNAADEANAEMLMALPLRVRPTEAQAAADWIVAELEKRGLESERQLAERDGWRCGERALEVVRSLEPVAKGIQCERLGTRTARMVRDRMMTTGRT</sequence>
<evidence type="ECO:0000313" key="2">
    <source>
        <dbReference type="Proteomes" id="UP000199120"/>
    </source>
</evidence>